<name>A0A317F2S2_9SPHI</name>
<protein>
    <recommendedName>
        <fullName evidence="4">Lipoprotein</fullName>
    </recommendedName>
</protein>
<reference evidence="3" key="1">
    <citation type="submission" date="2018-05" db="EMBL/GenBank/DDBJ databases">
        <title>Pedobacter paludis sp. nov., isolated from wetland soil.</title>
        <authorList>
            <person name="Zhang Y."/>
        </authorList>
    </citation>
    <scope>NUCLEOTIDE SEQUENCE [LARGE SCALE GENOMIC DNA]</scope>
    <source>
        <strain evidence="3">R-8</strain>
    </source>
</reference>
<evidence type="ECO:0000256" key="1">
    <source>
        <dbReference type="SAM" id="SignalP"/>
    </source>
</evidence>
<evidence type="ECO:0000313" key="3">
    <source>
        <dbReference type="Proteomes" id="UP000245391"/>
    </source>
</evidence>
<evidence type="ECO:0000313" key="2">
    <source>
        <dbReference type="EMBL" id="PWS32583.1"/>
    </source>
</evidence>
<gene>
    <name evidence="2" type="ORF">DF947_05775</name>
</gene>
<comment type="caution">
    <text evidence="2">The sequence shown here is derived from an EMBL/GenBank/DDBJ whole genome shotgun (WGS) entry which is preliminary data.</text>
</comment>
<organism evidence="2 3">
    <name type="scientific">Pedobacter paludis</name>
    <dbReference type="NCBI Taxonomy" id="2203212"/>
    <lineage>
        <taxon>Bacteria</taxon>
        <taxon>Pseudomonadati</taxon>
        <taxon>Bacteroidota</taxon>
        <taxon>Sphingobacteriia</taxon>
        <taxon>Sphingobacteriales</taxon>
        <taxon>Sphingobacteriaceae</taxon>
        <taxon>Pedobacter</taxon>
    </lineage>
</organism>
<dbReference type="PROSITE" id="PS51257">
    <property type="entry name" value="PROKAR_LIPOPROTEIN"/>
    <property type="match status" value="1"/>
</dbReference>
<evidence type="ECO:0008006" key="4">
    <source>
        <dbReference type="Google" id="ProtNLM"/>
    </source>
</evidence>
<dbReference type="Proteomes" id="UP000245391">
    <property type="component" value="Unassembled WGS sequence"/>
</dbReference>
<dbReference type="AlphaFoldDB" id="A0A317F2S2"/>
<keyword evidence="1" id="KW-0732">Signal</keyword>
<sequence>MKTQITILLFAIIMIVSACRNEKKQSANAETTTVVKTDSALLNGSKTIETGDPKFPSTGVDAQHFVPNNYKIDLETEGDLNHDNLKDKVIVLINKTDTTDKRVTLILLKQQDNTYKLDQKSFAAVEPKYTADGYQIYETEDVDIDSLGTLTFQMYGVGPSGNLFSSYKYIDNKLMLININSYSMGAGGHTELDLDILKGIYKETNTNTMKEDMPSETKTKKYKIGTVLFENSNPKDIVIKAFDVNGVK</sequence>
<feature type="signal peptide" evidence="1">
    <location>
        <begin position="1"/>
        <end position="18"/>
    </location>
</feature>
<dbReference type="EMBL" id="QGNY01000002">
    <property type="protein sequence ID" value="PWS32583.1"/>
    <property type="molecule type" value="Genomic_DNA"/>
</dbReference>
<accession>A0A317F2S2</accession>
<dbReference type="OrthoDB" id="1242812at2"/>
<proteinExistence type="predicted"/>
<feature type="chain" id="PRO_5016294231" description="Lipoprotein" evidence="1">
    <location>
        <begin position="19"/>
        <end position="248"/>
    </location>
</feature>
<keyword evidence="3" id="KW-1185">Reference proteome</keyword>
<dbReference type="RefSeq" id="WP_109928756.1">
    <property type="nucleotide sequence ID" value="NZ_QGNY01000002.1"/>
</dbReference>